<comment type="similarity">
    <text evidence="2">Belongs to the HPPK family.</text>
</comment>
<evidence type="ECO:0000256" key="4">
    <source>
        <dbReference type="ARBA" id="ARBA00016218"/>
    </source>
</evidence>
<evidence type="ECO:0000256" key="5">
    <source>
        <dbReference type="ARBA" id="ARBA00022679"/>
    </source>
</evidence>
<evidence type="ECO:0000256" key="7">
    <source>
        <dbReference type="ARBA" id="ARBA00022777"/>
    </source>
</evidence>
<dbReference type="PROSITE" id="PS00794">
    <property type="entry name" value="HPPK"/>
    <property type="match status" value="1"/>
</dbReference>
<dbReference type="SUPFAM" id="SSF55083">
    <property type="entry name" value="6-hydroxymethyl-7,8-dihydropterin pyrophosphokinase, HPPK"/>
    <property type="match status" value="1"/>
</dbReference>
<evidence type="ECO:0000313" key="15">
    <source>
        <dbReference type="Proteomes" id="UP001500975"/>
    </source>
</evidence>
<organism evidence="14 15">
    <name type="scientific">Variovorax defluvii</name>
    <dbReference type="NCBI Taxonomy" id="913761"/>
    <lineage>
        <taxon>Bacteria</taxon>
        <taxon>Pseudomonadati</taxon>
        <taxon>Pseudomonadota</taxon>
        <taxon>Betaproteobacteria</taxon>
        <taxon>Burkholderiales</taxon>
        <taxon>Comamonadaceae</taxon>
        <taxon>Variovorax</taxon>
    </lineage>
</organism>
<evidence type="ECO:0000256" key="1">
    <source>
        <dbReference type="ARBA" id="ARBA00005051"/>
    </source>
</evidence>
<evidence type="ECO:0000256" key="12">
    <source>
        <dbReference type="ARBA" id="ARBA00033413"/>
    </source>
</evidence>
<protein>
    <recommendedName>
        <fullName evidence="4">2-amino-4-hydroxy-6-hydroxymethyldihydropteridine pyrophosphokinase</fullName>
        <ecNumber evidence="3">2.7.6.3</ecNumber>
    </recommendedName>
    <alternativeName>
        <fullName evidence="11">6-hydroxymethyl-7,8-dihydropterin pyrophosphokinase</fullName>
    </alternativeName>
    <alternativeName>
        <fullName evidence="12">7,8-dihydro-6-hydroxymethylpterin-pyrophosphokinase</fullName>
    </alternativeName>
</protein>
<keyword evidence="7" id="KW-0418">Kinase</keyword>
<feature type="domain" description="7,8-dihydro-6-hydroxymethylpterin-pyrophosphokinase" evidence="13">
    <location>
        <begin position="87"/>
        <end position="98"/>
    </location>
</feature>
<dbReference type="Proteomes" id="UP001500975">
    <property type="component" value="Unassembled WGS sequence"/>
</dbReference>
<dbReference type="NCBIfam" id="TIGR01498">
    <property type="entry name" value="folK"/>
    <property type="match status" value="1"/>
</dbReference>
<evidence type="ECO:0000256" key="6">
    <source>
        <dbReference type="ARBA" id="ARBA00022741"/>
    </source>
</evidence>
<dbReference type="Gene3D" id="3.30.70.560">
    <property type="entry name" value="7,8-Dihydro-6-hydroxymethylpterin-pyrophosphokinase HPPK"/>
    <property type="match status" value="1"/>
</dbReference>
<keyword evidence="6" id="KW-0547">Nucleotide-binding</keyword>
<keyword evidence="15" id="KW-1185">Reference proteome</keyword>
<sequence length="151" mass="16648">MTQAYVALGANLGDAQATLRRAIDDLASLPHTRLAAYSSLYRSAPVQAQGPDFINAVVELHTELDPMALLAELQRLEREAGRERPYHNAPRTLDLDLLLHGDTVLHRPALTLPHPRMNERAFVLLPLAEIAPGRVSPALLAQVADQRVERL</sequence>
<evidence type="ECO:0000256" key="11">
    <source>
        <dbReference type="ARBA" id="ARBA00029766"/>
    </source>
</evidence>
<keyword evidence="5" id="KW-0808">Transferase</keyword>
<proteinExistence type="inferred from homology"/>
<reference evidence="15" key="1">
    <citation type="journal article" date="2019" name="Int. J. Syst. Evol. Microbiol.">
        <title>The Global Catalogue of Microorganisms (GCM) 10K type strain sequencing project: providing services to taxonomists for standard genome sequencing and annotation.</title>
        <authorList>
            <consortium name="The Broad Institute Genomics Platform"/>
            <consortium name="The Broad Institute Genome Sequencing Center for Infectious Disease"/>
            <person name="Wu L."/>
            <person name="Ma J."/>
        </authorList>
    </citation>
    <scope>NUCLEOTIDE SEQUENCE [LARGE SCALE GENOMIC DNA]</scope>
    <source>
        <strain evidence="15">JCM 17804</strain>
    </source>
</reference>
<name>A0ABP8GPP8_9BURK</name>
<evidence type="ECO:0000259" key="13">
    <source>
        <dbReference type="PROSITE" id="PS00794"/>
    </source>
</evidence>
<dbReference type="EC" id="2.7.6.3" evidence="3"/>
<evidence type="ECO:0000256" key="2">
    <source>
        <dbReference type="ARBA" id="ARBA00005810"/>
    </source>
</evidence>
<dbReference type="EMBL" id="BAABGJ010000001">
    <property type="protein sequence ID" value="GAA4328076.1"/>
    <property type="molecule type" value="Genomic_DNA"/>
</dbReference>
<evidence type="ECO:0000313" key="14">
    <source>
        <dbReference type="EMBL" id="GAA4328076.1"/>
    </source>
</evidence>
<dbReference type="InterPro" id="IPR035907">
    <property type="entry name" value="Hppk_sf"/>
</dbReference>
<evidence type="ECO:0000256" key="3">
    <source>
        <dbReference type="ARBA" id="ARBA00013253"/>
    </source>
</evidence>
<dbReference type="PANTHER" id="PTHR43071">
    <property type="entry name" value="2-AMINO-4-HYDROXY-6-HYDROXYMETHYLDIHYDROPTERIDINE PYROPHOSPHOKINASE"/>
    <property type="match status" value="1"/>
</dbReference>
<evidence type="ECO:0000256" key="10">
    <source>
        <dbReference type="ARBA" id="ARBA00029409"/>
    </source>
</evidence>
<evidence type="ECO:0000256" key="8">
    <source>
        <dbReference type="ARBA" id="ARBA00022840"/>
    </source>
</evidence>
<comment type="pathway">
    <text evidence="1">Cofactor biosynthesis; tetrahydrofolate biosynthesis; 2-amino-4-hydroxy-6-hydroxymethyl-7,8-dihydropteridine diphosphate from 7,8-dihydroneopterin triphosphate: step 4/4.</text>
</comment>
<dbReference type="PANTHER" id="PTHR43071:SF1">
    <property type="entry name" value="2-AMINO-4-HYDROXY-6-HYDROXYMETHYLDIHYDROPTERIDINE PYROPHOSPHOKINASE"/>
    <property type="match status" value="1"/>
</dbReference>
<keyword evidence="8" id="KW-0067">ATP-binding</keyword>
<dbReference type="Pfam" id="PF01288">
    <property type="entry name" value="HPPK"/>
    <property type="match status" value="1"/>
</dbReference>
<accession>A0ABP8GPP8</accession>
<dbReference type="RefSeq" id="WP_345535074.1">
    <property type="nucleotide sequence ID" value="NZ_BAABGJ010000001.1"/>
</dbReference>
<evidence type="ECO:0000256" key="9">
    <source>
        <dbReference type="ARBA" id="ARBA00022909"/>
    </source>
</evidence>
<gene>
    <name evidence="14" type="ORF">GCM10023165_00190</name>
</gene>
<dbReference type="InterPro" id="IPR000550">
    <property type="entry name" value="Hppk"/>
</dbReference>
<keyword evidence="9" id="KW-0289">Folate biosynthesis</keyword>
<comment type="caution">
    <text evidence="14">The sequence shown here is derived from an EMBL/GenBank/DDBJ whole genome shotgun (WGS) entry which is preliminary data.</text>
</comment>
<dbReference type="CDD" id="cd00483">
    <property type="entry name" value="HPPK"/>
    <property type="match status" value="1"/>
</dbReference>
<comment type="function">
    <text evidence="10">Catalyzes the transfer of pyrophosphate from adenosine triphosphate (ATP) to 6-hydroxymethyl-7,8-dihydropterin, an enzymatic step in folate biosynthesis pathway.</text>
</comment>